<dbReference type="Gene3D" id="3.30.420.10">
    <property type="entry name" value="Ribonuclease H-like superfamily/Ribonuclease H"/>
    <property type="match status" value="1"/>
</dbReference>
<dbReference type="InterPro" id="IPR036397">
    <property type="entry name" value="RNaseH_sf"/>
</dbReference>
<dbReference type="GO" id="GO:0015074">
    <property type="term" value="P:DNA integration"/>
    <property type="evidence" value="ECO:0007669"/>
    <property type="project" value="InterPro"/>
</dbReference>
<comment type="caution">
    <text evidence="3">The sequence shown here is derived from an EMBL/GenBank/DDBJ whole genome shotgun (WGS) entry which is preliminary data.</text>
</comment>
<dbReference type="AlphaFoldDB" id="A0A371G4Y0"/>
<feature type="non-terminal residue" evidence="3">
    <location>
        <position position="1"/>
    </location>
</feature>
<dbReference type="SUPFAM" id="SSF53098">
    <property type="entry name" value="Ribonuclease H-like"/>
    <property type="match status" value="1"/>
</dbReference>
<dbReference type="InterPro" id="IPR001584">
    <property type="entry name" value="Integrase_cat-core"/>
</dbReference>
<dbReference type="PANTHER" id="PTHR35046">
    <property type="entry name" value="ZINC KNUCKLE (CCHC-TYPE) FAMILY PROTEIN"/>
    <property type="match status" value="1"/>
</dbReference>
<feature type="domain" description="Integrase catalytic" evidence="2">
    <location>
        <begin position="33"/>
        <end position="133"/>
    </location>
</feature>
<reference evidence="3" key="1">
    <citation type="submission" date="2018-05" db="EMBL/GenBank/DDBJ databases">
        <title>Draft genome of Mucuna pruriens seed.</title>
        <authorList>
            <person name="Nnadi N.E."/>
            <person name="Vos R."/>
            <person name="Hasami M.H."/>
            <person name="Devisetty U.K."/>
            <person name="Aguiy J.C."/>
        </authorList>
    </citation>
    <scope>NUCLEOTIDE SEQUENCE [LARGE SCALE GENOMIC DNA]</scope>
    <source>
        <strain evidence="3">JCA_2017</strain>
    </source>
</reference>
<feature type="compositionally biased region" description="Basic and acidic residues" evidence="1">
    <location>
        <begin position="173"/>
        <end position="185"/>
    </location>
</feature>
<dbReference type="PANTHER" id="PTHR35046:SF9">
    <property type="entry name" value="RNA-DIRECTED DNA POLYMERASE"/>
    <property type="match status" value="1"/>
</dbReference>
<dbReference type="GO" id="GO:0003676">
    <property type="term" value="F:nucleic acid binding"/>
    <property type="evidence" value="ECO:0007669"/>
    <property type="project" value="InterPro"/>
</dbReference>
<evidence type="ECO:0000256" key="1">
    <source>
        <dbReference type="SAM" id="MobiDB-lite"/>
    </source>
</evidence>
<dbReference type="EMBL" id="QJKJ01006748">
    <property type="protein sequence ID" value="RDX85612.1"/>
    <property type="molecule type" value="Genomic_DNA"/>
</dbReference>
<evidence type="ECO:0000313" key="4">
    <source>
        <dbReference type="Proteomes" id="UP000257109"/>
    </source>
</evidence>
<organism evidence="3 4">
    <name type="scientific">Mucuna pruriens</name>
    <name type="common">Velvet bean</name>
    <name type="synonym">Dolichos pruriens</name>
    <dbReference type="NCBI Taxonomy" id="157652"/>
    <lineage>
        <taxon>Eukaryota</taxon>
        <taxon>Viridiplantae</taxon>
        <taxon>Streptophyta</taxon>
        <taxon>Embryophyta</taxon>
        <taxon>Tracheophyta</taxon>
        <taxon>Spermatophyta</taxon>
        <taxon>Magnoliopsida</taxon>
        <taxon>eudicotyledons</taxon>
        <taxon>Gunneridae</taxon>
        <taxon>Pentapetalae</taxon>
        <taxon>rosids</taxon>
        <taxon>fabids</taxon>
        <taxon>Fabales</taxon>
        <taxon>Fabaceae</taxon>
        <taxon>Papilionoideae</taxon>
        <taxon>50 kb inversion clade</taxon>
        <taxon>NPAAA clade</taxon>
        <taxon>indigoferoid/millettioid clade</taxon>
        <taxon>Phaseoleae</taxon>
        <taxon>Mucuna</taxon>
    </lineage>
</organism>
<name>A0A371G4Y0_MUCPR</name>
<sequence length="185" mass="21328">MRHVMHHICERCLVYKMAKSKASSNGLYTLLPIPIAPWIDISMDFVLGPPTNYSGRDSIFVVVDKFSKMAHFILCHKSHETYHVANFFTERERLHELPKSIIPDKEPKFLNNSHAPFELVYGYNPLSPLDLTPLPILSKVDPKGLSKAQSMIRLHERVRTFMESQGKRYAGRPNRDKEGRVFAHL</sequence>
<dbReference type="InterPro" id="IPR012337">
    <property type="entry name" value="RNaseH-like_sf"/>
</dbReference>
<evidence type="ECO:0000313" key="3">
    <source>
        <dbReference type="EMBL" id="RDX85612.1"/>
    </source>
</evidence>
<dbReference type="Proteomes" id="UP000257109">
    <property type="component" value="Unassembled WGS sequence"/>
</dbReference>
<gene>
    <name evidence="3" type="ORF">CR513_33183</name>
</gene>
<protein>
    <recommendedName>
        <fullName evidence="2">Integrase catalytic domain-containing protein</fullName>
    </recommendedName>
</protein>
<dbReference type="STRING" id="157652.A0A371G4Y0"/>
<dbReference type="PROSITE" id="PS50994">
    <property type="entry name" value="INTEGRASE"/>
    <property type="match status" value="1"/>
</dbReference>
<proteinExistence type="predicted"/>
<keyword evidence="4" id="KW-1185">Reference proteome</keyword>
<accession>A0A371G4Y0</accession>
<feature type="region of interest" description="Disordered" evidence="1">
    <location>
        <begin position="165"/>
        <end position="185"/>
    </location>
</feature>
<evidence type="ECO:0000259" key="2">
    <source>
        <dbReference type="PROSITE" id="PS50994"/>
    </source>
</evidence>